<proteinExistence type="predicted"/>
<evidence type="ECO:0000313" key="3">
    <source>
        <dbReference type="Proteomes" id="UP001566132"/>
    </source>
</evidence>
<feature type="compositionally biased region" description="Basic and acidic residues" evidence="1">
    <location>
        <begin position="197"/>
        <end position="206"/>
    </location>
</feature>
<comment type="caution">
    <text evidence="2">The sequence shown here is derived from an EMBL/GenBank/DDBJ whole genome shotgun (WGS) entry which is preliminary data.</text>
</comment>
<sequence>MAKNWYHSLTSYNYTWLQWKALIKKTFPENIDYASALKRMLRRHKRPDESMTTYYFEKMELLRICETTTNPGRKSVSCIIEGIDDPVIQNAARAGRYETPEALYEQYLFALEGDSRKFIQPTAEEKVSSQSGSSKSDLRQFIKKRTQQKLQEGIKCFNCHEKRHTFAKCPKPKVFCSKCHRVGHEANRGFGKPHKPSQKEQQKPEGKQPLSIGAIDKTEFLKDNYFIDCVINGIALRGYLHQEKVDVRLGGFGGGIVCVNSKVELDLTVDLARAKVTAFVVPDIHQQVSLIIGQPFINHKDVIMVVKDSHVRLFNKSDYNVSEMEDLPSKKVVLRVKETTVIPAYHIGHVSIYGDINIEQDIFVDLQQRCIPGKSYLIPRSITKYNSGVLQIMNISEHPIEFLQGTIAARGHTCTEENINPTHSCLLVDRQKWEPFTPNDLKGCIEPETMDHDKEKLLCLLNKCRTCFALTMTELGTCNMTEMQVN</sequence>
<dbReference type="EMBL" id="JBDJPC010000014">
    <property type="protein sequence ID" value="KAL1488532.1"/>
    <property type="molecule type" value="Genomic_DNA"/>
</dbReference>
<evidence type="ECO:0000256" key="1">
    <source>
        <dbReference type="SAM" id="MobiDB-lite"/>
    </source>
</evidence>
<gene>
    <name evidence="2" type="ORF">ABEB36_014996</name>
</gene>
<dbReference type="SUPFAM" id="SSF57756">
    <property type="entry name" value="Retrovirus zinc finger-like domains"/>
    <property type="match status" value="1"/>
</dbReference>
<name>A0ABD1E1H2_HYPHA</name>
<keyword evidence="3" id="KW-1185">Reference proteome</keyword>
<dbReference type="Gene3D" id="4.10.60.10">
    <property type="entry name" value="Zinc finger, CCHC-type"/>
    <property type="match status" value="1"/>
</dbReference>
<protein>
    <recommendedName>
        <fullName evidence="4">CCHC-type domain-containing protein</fullName>
    </recommendedName>
</protein>
<evidence type="ECO:0000313" key="2">
    <source>
        <dbReference type="EMBL" id="KAL1488532.1"/>
    </source>
</evidence>
<dbReference type="InterPro" id="IPR036875">
    <property type="entry name" value="Znf_CCHC_sf"/>
</dbReference>
<dbReference type="Proteomes" id="UP001566132">
    <property type="component" value="Unassembled WGS sequence"/>
</dbReference>
<dbReference type="AlphaFoldDB" id="A0ABD1E1H2"/>
<accession>A0ABD1E1H2</accession>
<reference evidence="2 3" key="1">
    <citation type="submission" date="2024-05" db="EMBL/GenBank/DDBJ databases">
        <title>Genetic variation in Jamaican populations of the coffee berry borer (Hypothenemus hampei).</title>
        <authorList>
            <person name="Errbii M."/>
            <person name="Myrie A."/>
        </authorList>
    </citation>
    <scope>NUCLEOTIDE SEQUENCE [LARGE SCALE GENOMIC DNA]</scope>
    <source>
        <strain evidence="2">JA-Hopewell-2020-01-JO</strain>
        <tissue evidence="2">Whole body</tissue>
    </source>
</reference>
<organism evidence="2 3">
    <name type="scientific">Hypothenemus hampei</name>
    <name type="common">Coffee berry borer</name>
    <dbReference type="NCBI Taxonomy" id="57062"/>
    <lineage>
        <taxon>Eukaryota</taxon>
        <taxon>Metazoa</taxon>
        <taxon>Ecdysozoa</taxon>
        <taxon>Arthropoda</taxon>
        <taxon>Hexapoda</taxon>
        <taxon>Insecta</taxon>
        <taxon>Pterygota</taxon>
        <taxon>Neoptera</taxon>
        <taxon>Endopterygota</taxon>
        <taxon>Coleoptera</taxon>
        <taxon>Polyphaga</taxon>
        <taxon>Cucujiformia</taxon>
        <taxon>Curculionidae</taxon>
        <taxon>Scolytinae</taxon>
        <taxon>Hypothenemus</taxon>
    </lineage>
</organism>
<evidence type="ECO:0008006" key="4">
    <source>
        <dbReference type="Google" id="ProtNLM"/>
    </source>
</evidence>
<feature type="region of interest" description="Disordered" evidence="1">
    <location>
        <begin position="187"/>
        <end position="209"/>
    </location>
</feature>